<sequence>MSNFLSNQIDSSSSSSCYLARTLKTKRGKNLHHQPATWSMSSMITALPQYPSSPPPPPPEDNATHFSTPRNQRLGMTYIENNCFSDIDEWLEHANKFCKTFNHHNEDNHAEQQHDLRISAVCNNFLIAQEHELYNIMLPCVREETPLPQNITSCINRHGVGGRGDSRYQPYDGLLNEDRRRKLEAYKDVRNKAKHLQLTQRLRRKEEAIKNWELHQTRKAMDHMDKIQNELERKQVMASAKTQKKIRSVREKAEKQKLKLRQSTMKKFKQLQIQETHSSSDTSWDSRLHLY</sequence>
<evidence type="ECO:0000313" key="5">
    <source>
        <dbReference type="Proteomes" id="UP001058974"/>
    </source>
</evidence>
<dbReference type="InterPro" id="IPR005516">
    <property type="entry name" value="Remorin_C"/>
</dbReference>
<keyword evidence="5" id="KW-1185">Reference proteome</keyword>
<feature type="compositionally biased region" description="Basic and acidic residues" evidence="2">
    <location>
        <begin position="248"/>
        <end position="257"/>
    </location>
</feature>
<feature type="compositionally biased region" description="Pro residues" evidence="2">
    <location>
        <begin position="51"/>
        <end position="60"/>
    </location>
</feature>
<dbReference type="AlphaFoldDB" id="A0A9D4XLY1"/>
<dbReference type="Pfam" id="PF03763">
    <property type="entry name" value="Remorin_C"/>
    <property type="match status" value="1"/>
</dbReference>
<evidence type="ECO:0000259" key="3">
    <source>
        <dbReference type="Pfam" id="PF03763"/>
    </source>
</evidence>
<reference evidence="4 5" key="1">
    <citation type="journal article" date="2022" name="Nat. Genet.">
        <title>Improved pea reference genome and pan-genome highlight genomic features and evolutionary characteristics.</title>
        <authorList>
            <person name="Yang T."/>
            <person name="Liu R."/>
            <person name="Luo Y."/>
            <person name="Hu S."/>
            <person name="Wang D."/>
            <person name="Wang C."/>
            <person name="Pandey M.K."/>
            <person name="Ge S."/>
            <person name="Xu Q."/>
            <person name="Li N."/>
            <person name="Li G."/>
            <person name="Huang Y."/>
            <person name="Saxena R.K."/>
            <person name="Ji Y."/>
            <person name="Li M."/>
            <person name="Yan X."/>
            <person name="He Y."/>
            <person name="Liu Y."/>
            <person name="Wang X."/>
            <person name="Xiang C."/>
            <person name="Varshney R.K."/>
            <person name="Ding H."/>
            <person name="Gao S."/>
            <person name="Zong X."/>
        </authorList>
    </citation>
    <scope>NUCLEOTIDE SEQUENCE [LARGE SCALE GENOMIC DNA]</scope>
    <source>
        <strain evidence="4 5">cv. Zhongwan 6</strain>
    </source>
</reference>
<comment type="similarity">
    <text evidence="1">Belongs to the remorin family.</text>
</comment>
<accession>A0A9D4XLY1</accession>
<dbReference type="Proteomes" id="UP001058974">
    <property type="component" value="Chromosome 4"/>
</dbReference>
<dbReference type="PANTHER" id="PTHR31471">
    <property type="entry name" value="OS02G0116800 PROTEIN"/>
    <property type="match status" value="1"/>
</dbReference>
<feature type="domain" description="Remorin C-terminal" evidence="3">
    <location>
        <begin position="192"/>
        <end position="272"/>
    </location>
</feature>
<gene>
    <name evidence="4" type="ORF">KIW84_046404</name>
</gene>
<organism evidence="4 5">
    <name type="scientific">Pisum sativum</name>
    <name type="common">Garden pea</name>
    <name type="synonym">Lathyrus oleraceus</name>
    <dbReference type="NCBI Taxonomy" id="3888"/>
    <lineage>
        <taxon>Eukaryota</taxon>
        <taxon>Viridiplantae</taxon>
        <taxon>Streptophyta</taxon>
        <taxon>Embryophyta</taxon>
        <taxon>Tracheophyta</taxon>
        <taxon>Spermatophyta</taxon>
        <taxon>Magnoliopsida</taxon>
        <taxon>eudicotyledons</taxon>
        <taxon>Gunneridae</taxon>
        <taxon>Pentapetalae</taxon>
        <taxon>rosids</taxon>
        <taxon>fabids</taxon>
        <taxon>Fabales</taxon>
        <taxon>Fabaceae</taxon>
        <taxon>Papilionoideae</taxon>
        <taxon>50 kb inversion clade</taxon>
        <taxon>NPAAA clade</taxon>
        <taxon>Hologalegina</taxon>
        <taxon>IRL clade</taxon>
        <taxon>Fabeae</taxon>
        <taxon>Lathyrus</taxon>
    </lineage>
</organism>
<feature type="region of interest" description="Disordered" evidence="2">
    <location>
        <begin position="46"/>
        <end position="67"/>
    </location>
</feature>
<dbReference type="OrthoDB" id="1407062at2759"/>
<evidence type="ECO:0000313" key="4">
    <source>
        <dbReference type="EMBL" id="KAI5423434.1"/>
    </source>
</evidence>
<dbReference type="PANTHER" id="PTHR31471:SF66">
    <property type="entry name" value="CARBOXY-TERMINAL REGION REMORIN"/>
    <property type="match status" value="1"/>
</dbReference>
<name>A0A9D4XLY1_PEA</name>
<dbReference type="Gramene" id="Psat04G0640400-T1">
    <property type="protein sequence ID" value="KAI5423434.1"/>
    <property type="gene ID" value="KIW84_046404"/>
</dbReference>
<evidence type="ECO:0000256" key="1">
    <source>
        <dbReference type="ARBA" id="ARBA00005711"/>
    </source>
</evidence>
<protein>
    <recommendedName>
        <fullName evidence="3">Remorin C-terminal domain-containing protein</fullName>
    </recommendedName>
</protein>
<comment type="caution">
    <text evidence="4">The sequence shown here is derived from an EMBL/GenBank/DDBJ whole genome shotgun (WGS) entry which is preliminary data.</text>
</comment>
<dbReference type="Gramene" id="Psat4g209360.1">
    <property type="protein sequence ID" value="Psat4g209360.1.cds"/>
    <property type="gene ID" value="Psat4g209360"/>
</dbReference>
<feature type="region of interest" description="Disordered" evidence="2">
    <location>
        <begin position="238"/>
        <end position="257"/>
    </location>
</feature>
<proteinExistence type="inferred from homology"/>
<evidence type="ECO:0000256" key="2">
    <source>
        <dbReference type="SAM" id="MobiDB-lite"/>
    </source>
</evidence>
<dbReference type="EMBL" id="JAMSHJ010000004">
    <property type="protein sequence ID" value="KAI5423434.1"/>
    <property type="molecule type" value="Genomic_DNA"/>
</dbReference>